<reference evidence="2 3" key="1">
    <citation type="submission" date="2015-07" db="EMBL/GenBank/DDBJ databases">
        <title>Genome sequencing of Kibdelosporangium phytohabitans.</title>
        <authorList>
            <person name="Qin S."/>
            <person name="Xing K."/>
        </authorList>
    </citation>
    <scope>NUCLEOTIDE SEQUENCE [LARGE SCALE GENOMIC DNA]</scope>
    <source>
        <strain evidence="2 3">KLBMP1111</strain>
    </source>
</reference>
<proteinExistence type="predicted"/>
<feature type="compositionally biased region" description="Low complexity" evidence="1">
    <location>
        <begin position="89"/>
        <end position="98"/>
    </location>
</feature>
<gene>
    <name evidence="2" type="ORF">AOZ06_16795</name>
</gene>
<keyword evidence="3" id="KW-1185">Reference proteome</keyword>
<feature type="region of interest" description="Disordered" evidence="1">
    <location>
        <begin position="84"/>
        <end position="132"/>
    </location>
</feature>
<name>A0A0N9I1P0_9PSEU</name>
<organism evidence="2 3">
    <name type="scientific">Kibdelosporangium phytohabitans</name>
    <dbReference type="NCBI Taxonomy" id="860235"/>
    <lineage>
        <taxon>Bacteria</taxon>
        <taxon>Bacillati</taxon>
        <taxon>Actinomycetota</taxon>
        <taxon>Actinomycetes</taxon>
        <taxon>Pseudonocardiales</taxon>
        <taxon>Pseudonocardiaceae</taxon>
        <taxon>Kibdelosporangium</taxon>
    </lineage>
</organism>
<dbReference type="KEGG" id="kphy:AOZ06_16795"/>
<dbReference type="RefSeq" id="WP_054290254.1">
    <property type="nucleotide sequence ID" value="NZ_CP012752.1"/>
</dbReference>
<evidence type="ECO:0000313" key="3">
    <source>
        <dbReference type="Proteomes" id="UP000063699"/>
    </source>
</evidence>
<sequence length="132" mass="14447">MSEHTAVIDRWLTLTQHDLIDNVRPVVRNSPTSPLWATVGAHPVLAARVRGILSILQAQMAEHRDSAMWKVWIAQARRAMLSGATTISPAKQPEQAQPRPAPAPSVSPRRPPTARPVFARPVFLAAGQSPTR</sequence>
<dbReference type="Proteomes" id="UP000063699">
    <property type="component" value="Chromosome"/>
</dbReference>
<evidence type="ECO:0000313" key="2">
    <source>
        <dbReference type="EMBL" id="ALG08347.1"/>
    </source>
</evidence>
<accession>A0A0N9I1P0</accession>
<protein>
    <submittedName>
        <fullName evidence="2">Uncharacterized protein</fullName>
    </submittedName>
</protein>
<dbReference type="EMBL" id="CP012752">
    <property type="protein sequence ID" value="ALG08347.1"/>
    <property type="molecule type" value="Genomic_DNA"/>
</dbReference>
<dbReference type="OrthoDB" id="3698942at2"/>
<evidence type="ECO:0000256" key="1">
    <source>
        <dbReference type="SAM" id="MobiDB-lite"/>
    </source>
</evidence>
<feature type="compositionally biased region" description="Pro residues" evidence="1">
    <location>
        <begin position="99"/>
        <end position="114"/>
    </location>
</feature>
<dbReference type="AlphaFoldDB" id="A0A0N9I1P0"/>